<dbReference type="Proteomes" id="UP000664521">
    <property type="component" value="Unassembled WGS sequence"/>
</dbReference>
<accession>A0A8H3ILF4</accession>
<name>A0A8H3ILF4_9LECA</name>
<sequence length="318" mass="35024">MQWDKTVKVEKTSYISKMHCILTPFFLVALTSQIFANHPSDHEGLLPSTLRSSLQRDKSLVAVDLLRRSSRNDSSIIPLTITLTAAPTTHLTLFQVPHALNAVSSSTSTSLQKRDDSSITHRVTCPSGSFTISSDCNKRRTRDSRTWRRFCFPQRPLPPGVPYETQYGYCAEEETCLDGVARDEGKHYAICVNLTGLTPKNVSTLGQEQSEEGEVTNTIQSAIKVDRGRYIAAQIVMMEDKGSTTIMAQSLSLNALIAGNAQQHGDLWQIPNAVSQRCSNCTQVGLASVSPTAARLSANVRLQDHTKSVRLYVVVVEV</sequence>
<comment type="caution">
    <text evidence="1">The sequence shown here is derived from an EMBL/GenBank/DDBJ whole genome shotgun (WGS) entry which is preliminary data.</text>
</comment>
<proteinExistence type="predicted"/>
<evidence type="ECO:0000313" key="1">
    <source>
        <dbReference type="EMBL" id="CAF9919685.1"/>
    </source>
</evidence>
<evidence type="ECO:0000313" key="2">
    <source>
        <dbReference type="Proteomes" id="UP000664521"/>
    </source>
</evidence>
<keyword evidence="2" id="KW-1185">Reference proteome</keyword>
<protein>
    <submittedName>
        <fullName evidence="1">Uncharacterized protein</fullName>
    </submittedName>
</protein>
<gene>
    <name evidence="1" type="ORF">HETSPECPRED_004075</name>
</gene>
<reference evidence="1" key="1">
    <citation type="submission" date="2021-03" db="EMBL/GenBank/DDBJ databases">
        <authorList>
            <person name="Tagirdzhanova G."/>
        </authorList>
    </citation>
    <scope>NUCLEOTIDE SEQUENCE</scope>
</reference>
<dbReference type="OrthoDB" id="10646614at2759"/>
<dbReference type="EMBL" id="CAJPDS010000024">
    <property type="protein sequence ID" value="CAF9919685.1"/>
    <property type="molecule type" value="Genomic_DNA"/>
</dbReference>
<organism evidence="1 2">
    <name type="scientific">Heterodermia speciosa</name>
    <dbReference type="NCBI Taxonomy" id="116794"/>
    <lineage>
        <taxon>Eukaryota</taxon>
        <taxon>Fungi</taxon>
        <taxon>Dikarya</taxon>
        <taxon>Ascomycota</taxon>
        <taxon>Pezizomycotina</taxon>
        <taxon>Lecanoromycetes</taxon>
        <taxon>OSLEUM clade</taxon>
        <taxon>Lecanoromycetidae</taxon>
        <taxon>Caliciales</taxon>
        <taxon>Physciaceae</taxon>
        <taxon>Heterodermia</taxon>
    </lineage>
</organism>
<dbReference type="AlphaFoldDB" id="A0A8H3ILF4"/>